<accession>A0A5P0ZYF1</accession>
<comment type="caution">
    <text evidence="3">The sequence shown here is derived from an EMBL/GenBank/DDBJ whole genome shotgun (WGS) entry which is preliminary data.</text>
</comment>
<protein>
    <recommendedName>
        <fullName evidence="6">Teichoic acid polysaccharide export protein</fullName>
    </recommendedName>
</protein>
<keyword evidence="1" id="KW-1133">Transmembrane helix</keyword>
<evidence type="ECO:0000313" key="4">
    <source>
        <dbReference type="Proteomes" id="UP000371423"/>
    </source>
</evidence>
<sequence length="435" mass="50159">MPLLGDDLHWGTYFGSNYFPNGIFLKYDGRYLGDFLVILLTKIRPVAFIAYGTFVTAIVYLIQKIRDQIATPKSLGLVSSTLMATFLLIMPKTIFKQTLGWHSGFSNYVTSAIFPLLMLFLILKNYDNKEVHYYRTSVILIFIGSIAAQFFAEHITVLNVINGILIWIFLRKHFGKRFQKILKLTIAGNIIGAFLMFINKAYITVLTGKDSYRSLDSKNSGNMIHYFETMDQKKLILLLGALLIFTIAIILYTLKLKNKKQKIANFALLWSGYVAVLPFAVVSPFGSRCTFATYLFLIAIVIINFDLLLSAYEKFILPIVTIISLALGLRMDLISHDYHKTFNMQIQYSLYQNSLKRNTQYFPQYKNTDYIWATSPIQSDTNFAELYVTNKNRQMLPISYNDWTSIANKLNKKHIKNPTNYMKKFDKEVIQKENN</sequence>
<gene>
    <name evidence="3" type="ORF">FHL05_09255</name>
    <name evidence="2" type="ORF">FHL06_05820</name>
</gene>
<keyword evidence="4" id="KW-1185">Reference proteome</keyword>
<feature type="transmembrane region" description="Helical" evidence="1">
    <location>
        <begin position="107"/>
        <end position="126"/>
    </location>
</feature>
<dbReference type="RefSeq" id="WP_153385300.1">
    <property type="nucleotide sequence ID" value="NZ_VDFO01000035.1"/>
</dbReference>
<evidence type="ECO:0008006" key="6">
    <source>
        <dbReference type="Google" id="ProtNLM"/>
    </source>
</evidence>
<dbReference type="EMBL" id="VDFP01000009">
    <property type="protein sequence ID" value="MQS75902.1"/>
    <property type="molecule type" value="Genomic_DNA"/>
</dbReference>
<keyword evidence="1" id="KW-0472">Membrane</keyword>
<dbReference type="AlphaFoldDB" id="A0A5P0ZYF1"/>
<proteinExistence type="predicted"/>
<feature type="transmembrane region" description="Helical" evidence="1">
    <location>
        <begin position="133"/>
        <end position="151"/>
    </location>
</feature>
<dbReference type="InterPro" id="IPR045691">
    <property type="entry name" value="DUF6056"/>
</dbReference>
<feature type="transmembrane region" description="Helical" evidence="1">
    <location>
        <begin position="157"/>
        <end position="174"/>
    </location>
</feature>
<name>A0A5P0ZYF1_9LACO</name>
<dbReference type="OrthoDB" id="1821221at2"/>
<evidence type="ECO:0000313" key="3">
    <source>
        <dbReference type="EMBL" id="MQS98069.1"/>
    </source>
</evidence>
<evidence type="ECO:0000256" key="1">
    <source>
        <dbReference type="SAM" id="Phobius"/>
    </source>
</evidence>
<feature type="transmembrane region" description="Helical" evidence="1">
    <location>
        <begin position="35"/>
        <end position="62"/>
    </location>
</feature>
<dbReference type="Pfam" id="PF19528">
    <property type="entry name" value="DUF6056"/>
    <property type="match status" value="1"/>
</dbReference>
<feature type="transmembrane region" description="Helical" evidence="1">
    <location>
        <begin position="235"/>
        <end position="254"/>
    </location>
</feature>
<feature type="transmembrane region" description="Helical" evidence="1">
    <location>
        <begin position="74"/>
        <end position="95"/>
    </location>
</feature>
<feature type="transmembrane region" description="Helical" evidence="1">
    <location>
        <begin position="181"/>
        <end position="203"/>
    </location>
</feature>
<feature type="transmembrane region" description="Helical" evidence="1">
    <location>
        <begin position="291"/>
        <end position="308"/>
    </location>
</feature>
<organism evidence="3 4">
    <name type="scientific">Companilactobacillus halodurans</name>
    <dbReference type="NCBI Taxonomy" id="2584183"/>
    <lineage>
        <taxon>Bacteria</taxon>
        <taxon>Bacillati</taxon>
        <taxon>Bacillota</taxon>
        <taxon>Bacilli</taxon>
        <taxon>Lactobacillales</taxon>
        <taxon>Lactobacillaceae</taxon>
        <taxon>Companilactobacillus</taxon>
    </lineage>
</organism>
<keyword evidence="1" id="KW-0812">Transmembrane</keyword>
<dbReference type="Proteomes" id="UP000371423">
    <property type="component" value="Unassembled WGS sequence"/>
</dbReference>
<evidence type="ECO:0000313" key="2">
    <source>
        <dbReference type="EMBL" id="MQS75902.1"/>
    </source>
</evidence>
<evidence type="ECO:0000313" key="5">
    <source>
        <dbReference type="Proteomes" id="UP000414364"/>
    </source>
</evidence>
<dbReference type="Proteomes" id="UP000414364">
    <property type="component" value="Unassembled WGS sequence"/>
</dbReference>
<dbReference type="EMBL" id="VDFO01000035">
    <property type="protein sequence ID" value="MQS98069.1"/>
    <property type="molecule type" value="Genomic_DNA"/>
</dbReference>
<reference evidence="4 5" key="1">
    <citation type="journal article" date="2019" name="Syst. Appl. Microbiol.">
        <title>Polyphasic characterization of two novel Lactobacillus spp. isolated from blown salami packages: Description of Lactobacillus halodurans sp. nov. and Lactobacillus salsicarnum sp. nov.</title>
        <authorList>
            <person name="Schuster J.A."/>
            <person name="Klingl A."/>
            <person name="Vogel R.F."/>
            <person name="Ehrmann M.A."/>
        </authorList>
    </citation>
    <scope>NUCLEOTIDE SEQUENCE [LARGE SCALE GENOMIC DNA]</scope>
    <source>
        <strain evidence="3 4">TMW 1.1920</strain>
        <strain evidence="2 5">TMW 1.2172</strain>
    </source>
</reference>
<feature type="transmembrane region" description="Helical" evidence="1">
    <location>
        <begin position="266"/>
        <end position="285"/>
    </location>
</feature>